<keyword evidence="1" id="KW-1133">Transmembrane helix</keyword>
<dbReference type="Proteomes" id="UP000292702">
    <property type="component" value="Unassembled WGS sequence"/>
</dbReference>
<feature type="transmembrane region" description="Helical" evidence="1">
    <location>
        <begin position="12"/>
        <end position="29"/>
    </location>
</feature>
<feature type="transmembrane region" description="Helical" evidence="1">
    <location>
        <begin position="99"/>
        <end position="124"/>
    </location>
</feature>
<dbReference type="EMBL" id="RWJN01000238">
    <property type="protein sequence ID" value="TCD64403.1"/>
    <property type="molecule type" value="Genomic_DNA"/>
</dbReference>
<evidence type="ECO:0000256" key="1">
    <source>
        <dbReference type="SAM" id="Phobius"/>
    </source>
</evidence>
<reference evidence="3 4" key="1">
    <citation type="submission" date="2018-11" db="EMBL/GenBank/DDBJ databases">
        <title>Genome assembly of Steccherinum ochraceum LE-BIN_3174, the white-rot fungus of the Steccherinaceae family (The Residual Polyporoid clade, Polyporales, Basidiomycota).</title>
        <authorList>
            <person name="Fedorova T.V."/>
            <person name="Glazunova O.A."/>
            <person name="Landesman E.O."/>
            <person name="Moiseenko K.V."/>
            <person name="Psurtseva N.V."/>
            <person name="Savinova O.S."/>
            <person name="Shakhova N.V."/>
            <person name="Tyazhelova T.V."/>
            <person name="Vasina D.V."/>
        </authorList>
    </citation>
    <scope>NUCLEOTIDE SEQUENCE [LARGE SCALE GENOMIC DNA]</scope>
    <source>
        <strain evidence="3 4">LE-BIN_3174</strain>
    </source>
</reference>
<evidence type="ECO:0000259" key="2">
    <source>
        <dbReference type="Pfam" id="PF20151"/>
    </source>
</evidence>
<proteinExistence type="predicted"/>
<dbReference type="Pfam" id="PF20151">
    <property type="entry name" value="DUF6533"/>
    <property type="match status" value="1"/>
</dbReference>
<dbReference type="AlphaFoldDB" id="A0A4R0RCH7"/>
<evidence type="ECO:0000313" key="4">
    <source>
        <dbReference type="Proteomes" id="UP000292702"/>
    </source>
</evidence>
<gene>
    <name evidence="3" type="ORF">EIP91_004119</name>
</gene>
<protein>
    <recommendedName>
        <fullName evidence="2">DUF6533 domain-containing protein</fullName>
    </recommendedName>
</protein>
<dbReference type="InterPro" id="IPR045340">
    <property type="entry name" value="DUF6533"/>
</dbReference>
<sequence>MSGAKSLPLSGVYDAIGFSVVVYDTLLTFSREVDSIWKRTFSVVTVIFVLQRWVLILYGVIANVPTPRFWEYDTWVLLSSAGEAFSVLRIWATWGHALIPTLAVTLTSAIMPVLVGVRAIILYVHLVTPDFVDGACFNASTPYTRAVSTHRIVAVASDALVLVLTWIKTADAWRQSRRLRGFRITVSTLLLRDGTIYFGMMLIIYFAALIVNAFQTDADDAAAFISMLLAVGSNLLARFILDLRNIHEQGPRNLRTMSSVRFAVQSFGGNMGAPLGIEDSTWVSGAADDVANDRGLQYEEAAVPFRAGLGLDVEEVPFTSAVITDRGNGDLESPAMIAEPVPRHM</sequence>
<feature type="transmembrane region" description="Helical" evidence="1">
    <location>
        <begin position="41"/>
        <end position="62"/>
    </location>
</feature>
<organism evidence="3 4">
    <name type="scientific">Steccherinum ochraceum</name>
    <dbReference type="NCBI Taxonomy" id="92696"/>
    <lineage>
        <taxon>Eukaryota</taxon>
        <taxon>Fungi</taxon>
        <taxon>Dikarya</taxon>
        <taxon>Basidiomycota</taxon>
        <taxon>Agaricomycotina</taxon>
        <taxon>Agaricomycetes</taxon>
        <taxon>Polyporales</taxon>
        <taxon>Steccherinaceae</taxon>
        <taxon>Steccherinum</taxon>
    </lineage>
</organism>
<name>A0A4R0RCH7_9APHY</name>
<feature type="domain" description="DUF6533" evidence="2">
    <location>
        <begin position="17"/>
        <end position="56"/>
    </location>
</feature>
<feature type="transmembrane region" description="Helical" evidence="1">
    <location>
        <begin position="194"/>
        <end position="215"/>
    </location>
</feature>
<keyword evidence="1" id="KW-0472">Membrane</keyword>
<comment type="caution">
    <text evidence="3">The sequence shown here is derived from an EMBL/GenBank/DDBJ whole genome shotgun (WGS) entry which is preliminary data.</text>
</comment>
<feature type="transmembrane region" description="Helical" evidence="1">
    <location>
        <begin position="221"/>
        <end position="241"/>
    </location>
</feature>
<dbReference type="OrthoDB" id="2753849at2759"/>
<accession>A0A4R0RCH7</accession>
<evidence type="ECO:0000313" key="3">
    <source>
        <dbReference type="EMBL" id="TCD64403.1"/>
    </source>
</evidence>
<keyword evidence="1" id="KW-0812">Transmembrane</keyword>
<keyword evidence="4" id="KW-1185">Reference proteome</keyword>